<dbReference type="EMBL" id="JACHDY010000008">
    <property type="protein sequence ID" value="MBB5319352.1"/>
    <property type="molecule type" value="Genomic_DNA"/>
</dbReference>
<dbReference type="AlphaFoldDB" id="A0A7W8ILJ7"/>
<name>A0A7W8ILJ7_9BACT</name>
<dbReference type="Proteomes" id="UP000568106">
    <property type="component" value="Unassembled WGS sequence"/>
</dbReference>
<evidence type="ECO:0000313" key="2">
    <source>
        <dbReference type="Proteomes" id="UP000568106"/>
    </source>
</evidence>
<organism evidence="1 2">
    <name type="scientific">Tunturiibacter empetritectus</name>
    <dbReference type="NCBI Taxonomy" id="3069691"/>
    <lineage>
        <taxon>Bacteria</taxon>
        <taxon>Pseudomonadati</taxon>
        <taxon>Acidobacteriota</taxon>
        <taxon>Terriglobia</taxon>
        <taxon>Terriglobales</taxon>
        <taxon>Acidobacteriaceae</taxon>
        <taxon>Tunturiibacter</taxon>
    </lineage>
</organism>
<proteinExistence type="predicted"/>
<gene>
    <name evidence="1" type="ORF">HDF09_004060</name>
</gene>
<comment type="caution">
    <text evidence="1">The sequence shown here is derived from an EMBL/GenBank/DDBJ whole genome shotgun (WGS) entry which is preliminary data.</text>
</comment>
<reference evidence="1" key="1">
    <citation type="submission" date="2020-08" db="EMBL/GenBank/DDBJ databases">
        <title>Genomic Encyclopedia of Type Strains, Phase IV (KMG-V): Genome sequencing to study the core and pangenomes of soil and plant-associated prokaryotes.</title>
        <authorList>
            <person name="Whitman W."/>
        </authorList>
    </citation>
    <scope>NUCLEOTIDE SEQUENCE [LARGE SCALE GENOMIC DNA]</scope>
    <source>
        <strain evidence="1">M8UP27</strain>
    </source>
</reference>
<sequence>MWKSFVLELREEWSEPVDECIGLNAPTERSLPEVRNRSKFPLDIPYIE</sequence>
<keyword evidence="2" id="KW-1185">Reference proteome</keyword>
<accession>A0A7W8ILJ7</accession>
<evidence type="ECO:0000313" key="1">
    <source>
        <dbReference type="EMBL" id="MBB5319352.1"/>
    </source>
</evidence>
<protein>
    <submittedName>
        <fullName evidence="1">Uncharacterized protein</fullName>
    </submittedName>
</protein>